<dbReference type="InterPro" id="IPR009057">
    <property type="entry name" value="Homeodomain-like_sf"/>
</dbReference>
<evidence type="ECO:0000313" key="4">
    <source>
        <dbReference type="EMBL" id="QLY33972.1"/>
    </source>
</evidence>
<feature type="compositionally biased region" description="Basic and acidic residues" evidence="1">
    <location>
        <begin position="309"/>
        <end position="322"/>
    </location>
</feature>
<feature type="transmembrane region" description="Helical" evidence="2">
    <location>
        <begin position="132"/>
        <end position="150"/>
    </location>
</feature>
<dbReference type="Gene3D" id="1.10.10.10">
    <property type="entry name" value="Winged helix-like DNA-binding domain superfamily/Winged helix DNA-binding domain"/>
    <property type="match status" value="1"/>
</dbReference>
<feature type="transmembrane region" description="Helical" evidence="2">
    <location>
        <begin position="93"/>
        <end position="112"/>
    </location>
</feature>
<reference evidence="4 5" key="1">
    <citation type="submission" date="2020-07" db="EMBL/GenBank/DDBJ databases">
        <authorList>
            <person name="Zhuang K."/>
            <person name="Ran Y."/>
        </authorList>
    </citation>
    <scope>NUCLEOTIDE SEQUENCE [LARGE SCALE GENOMIC DNA]</scope>
    <source>
        <strain evidence="4 5">WCH-YHL-001</strain>
    </source>
</reference>
<keyword evidence="5" id="KW-1185">Reference proteome</keyword>
<keyword evidence="2" id="KW-1133">Transmembrane helix</keyword>
<evidence type="ECO:0000313" key="5">
    <source>
        <dbReference type="Proteomes" id="UP000515512"/>
    </source>
</evidence>
<accession>A0A7D6VDN7</accession>
<feature type="compositionally biased region" description="Low complexity" evidence="1">
    <location>
        <begin position="297"/>
        <end position="308"/>
    </location>
</feature>
<feature type="transmembrane region" description="Helical" evidence="2">
    <location>
        <begin position="192"/>
        <end position="216"/>
    </location>
</feature>
<feature type="region of interest" description="Disordered" evidence="1">
    <location>
        <begin position="254"/>
        <end position="322"/>
    </location>
</feature>
<feature type="region of interest" description="Disordered" evidence="1">
    <location>
        <begin position="354"/>
        <end position="382"/>
    </location>
</feature>
<gene>
    <name evidence="4" type="ORF">H0264_18605</name>
</gene>
<dbReference type="Proteomes" id="UP000515512">
    <property type="component" value="Chromosome"/>
</dbReference>
<name>A0A7D6VDN7_9NOCA</name>
<protein>
    <submittedName>
        <fullName evidence="4">Helix-turn-helix domain-containing protein</fullName>
    </submittedName>
</protein>
<feature type="transmembrane region" description="Helical" evidence="2">
    <location>
        <begin position="162"/>
        <end position="180"/>
    </location>
</feature>
<dbReference type="EMBL" id="CP059399">
    <property type="protein sequence ID" value="QLY33972.1"/>
    <property type="molecule type" value="Genomic_DNA"/>
</dbReference>
<feature type="compositionally biased region" description="Polar residues" evidence="1">
    <location>
        <begin position="373"/>
        <end position="382"/>
    </location>
</feature>
<feature type="compositionally biased region" description="Basic and acidic residues" evidence="1">
    <location>
        <begin position="65"/>
        <end position="86"/>
    </location>
</feature>
<dbReference type="InterPro" id="IPR036388">
    <property type="entry name" value="WH-like_DNA-bd_sf"/>
</dbReference>
<feature type="compositionally biased region" description="Polar residues" evidence="1">
    <location>
        <begin position="287"/>
        <end position="296"/>
    </location>
</feature>
<organism evidence="4 5">
    <name type="scientific">Nocardia huaxiensis</name>
    <dbReference type="NCBI Taxonomy" id="2755382"/>
    <lineage>
        <taxon>Bacteria</taxon>
        <taxon>Bacillati</taxon>
        <taxon>Actinomycetota</taxon>
        <taxon>Actinomycetes</taxon>
        <taxon>Mycobacteriales</taxon>
        <taxon>Nocardiaceae</taxon>
        <taxon>Nocardia</taxon>
    </lineage>
</organism>
<dbReference type="InterPro" id="IPR025246">
    <property type="entry name" value="IS30-like_HTH"/>
</dbReference>
<dbReference type="SUPFAM" id="SSF46689">
    <property type="entry name" value="Homeodomain-like"/>
    <property type="match status" value="1"/>
</dbReference>
<feature type="domain" description="Transposase IS30-like HTH" evidence="3">
    <location>
        <begin position="322"/>
        <end position="355"/>
    </location>
</feature>
<feature type="region of interest" description="Disordered" evidence="1">
    <location>
        <begin position="1"/>
        <end position="87"/>
    </location>
</feature>
<evidence type="ECO:0000259" key="3">
    <source>
        <dbReference type="Pfam" id="PF13936"/>
    </source>
</evidence>
<keyword evidence="2" id="KW-0472">Membrane</keyword>
<keyword evidence="2" id="KW-0812">Transmembrane</keyword>
<dbReference type="RefSeq" id="WP_181585136.1">
    <property type="nucleotide sequence ID" value="NZ_CP059399.1"/>
</dbReference>
<dbReference type="Pfam" id="PF13936">
    <property type="entry name" value="HTH_38"/>
    <property type="match status" value="1"/>
</dbReference>
<evidence type="ECO:0000256" key="1">
    <source>
        <dbReference type="SAM" id="MobiDB-lite"/>
    </source>
</evidence>
<proteinExistence type="predicted"/>
<dbReference type="KEGG" id="nhu:H0264_18605"/>
<evidence type="ECO:0000256" key="2">
    <source>
        <dbReference type="SAM" id="Phobius"/>
    </source>
</evidence>
<sequence>MTGNDAGSIVGRTNAVAPHGEHRVASVAPLATSQHGRDTSPATPISREGNVPAAPGEETIMPAIRDTRDNITRRSRDSRRERDTDATNRGGKVVAWAGFVFGSVLSILMNWLHTWLPAETMPPGWSPGVWPQIGSAVWPVALLLAVEALARVRWRPGLAWALARYGGVGTVAAGSALISYGHVHDVLQSWDYGALGSAVGPLVLDGLMVASGFALLSESERPQRFTATMPSGADRPTLSAPVVVASISDIPLAATGNGPDERVADTASPPDSPTAVAEVMPGAESVARQQDATPRQTDTVDATSSDSSATHRDSGAPASRDERILHLHDAGLTTRDIAEEIGIHHSTVARVVARHRDSDSARDTSSALRLIPTSANGEETAS</sequence>
<dbReference type="AlphaFoldDB" id="A0A7D6VDN7"/>